<dbReference type="SMART" id="SM00732">
    <property type="entry name" value="YqgFc"/>
    <property type="match status" value="1"/>
</dbReference>
<dbReference type="GO" id="GO:0016788">
    <property type="term" value="F:hydrolase activity, acting on ester bonds"/>
    <property type="evidence" value="ECO:0007669"/>
    <property type="project" value="UniProtKB-UniRule"/>
</dbReference>
<comment type="similarity">
    <text evidence="5">Belongs to the YqgF HJR family.</text>
</comment>
<dbReference type="AlphaFoldDB" id="A0A918JPQ7"/>
<dbReference type="Pfam" id="PF03652">
    <property type="entry name" value="RuvX"/>
    <property type="match status" value="1"/>
</dbReference>
<reference evidence="7" key="2">
    <citation type="submission" date="2020-09" db="EMBL/GenBank/DDBJ databases">
        <authorList>
            <person name="Sun Q."/>
            <person name="Kim S."/>
        </authorList>
    </citation>
    <scope>NUCLEOTIDE SEQUENCE</scope>
    <source>
        <strain evidence="7">KCTC 22164</strain>
    </source>
</reference>
<dbReference type="InterPro" id="IPR012337">
    <property type="entry name" value="RNaseH-like_sf"/>
</dbReference>
<sequence length="143" mass="15707">MPEAGFRRVLAFDFGTKSIGIAVGQEVTGTASPLPAIAARDGIPDWDKLAAIFDEWQPDVVVVGLPLNMDGTEQAMTQRARKFANRLHNRYRVPVEASDERLSTADAKAMLFELGGYKKLTKDKIDSVSACVIFSSWVENLYG</sequence>
<dbReference type="FunFam" id="3.30.420.140:FF:000002">
    <property type="entry name" value="Putative pre-16S rRNA nuclease"/>
    <property type="match status" value="1"/>
</dbReference>
<name>A0A918JPQ7_9ALTE</name>
<comment type="subcellular location">
    <subcellularLocation>
        <location evidence="5">Cytoplasm</location>
    </subcellularLocation>
</comment>
<evidence type="ECO:0000256" key="3">
    <source>
        <dbReference type="ARBA" id="ARBA00022722"/>
    </source>
</evidence>
<dbReference type="RefSeq" id="WP_189408023.1">
    <property type="nucleotide sequence ID" value="NZ_BMXP01000010.1"/>
</dbReference>
<dbReference type="EMBL" id="BMXP01000010">
    <property type="protein sequence ID" value="GGW94419.1"/>
    <property type="molecule type" value="Genomic_DNA"/>
</dbReference>
<evidence type="ECO:0000259" key="6">
    <source>
        <dbReference type="SMART" id="SM00732"/>
    </source>
</evidence>
<dbReference type="InterPro" id="IPR037027">
    <property type="entry name" value="YqgF/RNaseH-like_dom_sf"/>
</dbReference>
<gene>
    <name evidence="7" type="ORF">GCM10007391_30920</name>
</gene>
<dbReference type="EC" id="3.1.-.-" evidence="5"/>
<dbReference type="CDD" id="cd16964">
    <property type="entry name" value="YqgF"/>
    <property type="match status" value="1"/>
</dbReference>
<dbReference type="InterPro" id="IPR006641">
    <property type="entry name" value="YqgF/RNaseH-like_dom"/>
</dbReference>
<reference evidence="7" key="1">
    <citation type="journal article" date="2014" name="Int. J. Syst. Evol. Microbiol.">
        <title>Complete genome sequence of Corynebacterium casei LMG S-19264T (=DSM 44701T), isolated from a smear-ripened cheese.</title>
        <authorList>
            <consortium name="US DOE Joint Genome Institute (JGI-PGF)"/>
            <person name="Walter F."/>
            <person name="Albersmeier A."/>
            <person name="Kalinowski J."/>
            <person name="Ruckert C."/>
        </authorList>
    </citation>
    <scope>NUCLEOTIDE SEQUENCE</scope>
    <source>
        <strain evidence="7">KCTC 22164</strain>
    </source>
</reference>
<keyword evidence="3 5" id="KW-0540">Nuclease</keyword>
<protein>
    <recommendedName>
        <fullName evidence="5">Putative pre-16S rRNA nuclease</fullName>
        <ecNumber evidence="5">3.1.-.-</ecNumber>
    </recommendedName>
</protein>
<dbReference type="Gene3D" id="3.30.420.140">
    <property type="entry name" value="YqgF/RNase H-like domain"/>
    <property type="match status" value="1"/>
</dbReference>
<evidence type="ECO:0000313" key="8">
    <source>
        <dbReference type="Proteomes" id="UP000631300"/>
    </source>
</evidence>
<dbReference type="PANTHER" id="PTHR33317:SF4">
    <property type="entry name" value="POLYNUCLEOTIDYL TRANSFERASE, RIBONUCLEASE H-LIKE SUPERFAMILY PROTEIN"/>
    <property type="match status" value="1"/>
</dbReference>
<dbReference type="SUPFAM" id="SSF53098">
    <property type="entry name" value="Ribonuclease H-like"/>
    <property type="match status" value="1"/>
</dbReference>
<dbReference type="Proteomes" id="UP000631300">
    <property type="component" value="Unassembled WGS sequence"/>
</dbReference>
<evidence type="ECO:0000256" key="2">
    <source>
        <dbReference type="ARBA" id="ARBA00022517"/>
    </source>
</evidence>
<keyword evidence="8" id="KW-1185">Reference proteome</keyword>
<proteinExistence type="inferred from homology"/>
<organism evidence="7 8">
    <name type="scientific">Alteromonas halophila</name>
    <dbReference type="NCBI Taxonomy" id="516698"/>
    <lineage>
        <taxon>Bacteria</taxon>
        <taxon>Pseudomonadati</taxon>
        <taxon>Pseudomonadota</taxon>
        <taxon>Gammaproteobacteria</taxon>
        <taxon>Alteromonadales</taxon>
        <taxon>Alteromonadaceae</taxon>
        <taxon>Alteromonas/Salinimonas group</taxon>
        <taxon>Alteromonas</taxon>
    </lineage>
</organism>
<dbReference type="HAMAP" id="MF_00651">
    <property type="entry name" value="Nuclease_YqgF"/>
    <property type="match status" value="1"/>
</dbReference>
<evidence type="ECO:0000256" key="4">
    <source>
        <dbReference type="ARBA" id="ARBA00022801"/>
    </source>
</evidence>
<comment type="function">
    <text evidence="5">Could be a nuclease involved in processing of the 5'-end of pre-16S rRNA.</text>
</comment>
<feature type="domain" description="YqgF/RNase H-like" evidence="6">
    <location>
        <begin position="7"/>
        <end position="107"/>
    </location>
</feature>
<dbReference type="NCBIfam" id="TIGR00250">
    <property type="entry name" value="RNAse_H_YqgF"/>
    <property type="match status" value="1"/>
</dbReference>
<dbReference type="GO" id="GO:0005829">
    <property type="term" value="C:cytosol"/>
    <property type="evidence" value="ECO:0007669"/>
    <property type="project" value="TreeGrafter"/>
</dbReference>
<keyword evidence="1 5" id="KW-0963">Cytoplasm</keyword>
<dbReference type="PANTHER" id="PTHR33317">
    <property type="entry name" value="POLYNUCLEOTIDYL TRANSFERASE, RIBONUCLEASE H-LIKE SUPERFAMILY PROTEIN"/>
    <property type="match status" value="1"/>
</dbReference>
<dbReference type="InterPro" id="IPR005227">
    <property type="entry name" value="YqgF"/>
</dbReference>
<keyword evidence="4 5" id="KW-0378">Hydrolase</keyword>
<dbReference type="GO" id="GO:0000967">
    <property type="term" value="P:rRNA 5'-end processing"/>
    <property type="evidence" value="ECO:0007669"/>
    <property type="project" value="UniProtKB-UniRule"/>
</dbReference>
<evidence type="ECO:0000256" key="1">
    <source>
        <dbReference type="ARBA" id="ARBA00022490"/>
    </source>
</evidence>
<comment type="caution">
    <text evidence="7">The sequence shown here is derived from an EMBL/GenBank/DDBJ whole genome shotgun (WGS) entry which is preliminary data.</text>
</comment>
<accession>A0A918JPQ7</accession>
<keyword evidence="2 5" id="KW-0690">Ribosome biogenesis</keyword>
<evidence type="ECO:0000256" key="5">
    <source>
        <dbReference type="HAMAP-Rule" id="MF_00651"/>
    </source>
</evidence>
<dbReference type="GO" id="GO:0004518">
    <property type="term" value="F:nuclease activity"/>
    <property type="evidence" value="ECO:0007669"/>
    <property type="project" value="UniProtKB-KW"/>
</dbReference>
<evidence type="ECO:0000313" key="7">
    <source>
        <dbReference type="EMBL" id="GGW94419.1"/>
    </source>
</evidence>